<dbReference type="Proteomes" id="UP001222027">
    <property type="component" value="Unassembled WGS sequence"/>
</dbReference>
<feature type="compositionally biased region" description="Basic and acidic residues" evidence="1">
    <location>
        <begin position="47"/>
        <end position="59"/>
    </location>
</feature>
<feature type="transmembrane region" description="Helical" evidence="2">
    <location>
        <begin position="147"/>
        <end position="170"/>
    </location>
</feature>
<evidence type="ECO:0000256" key="1">
    <source>
        <dbReference type="SAM" id="MobiDB-lite"/>
    </source>
</evidence>
<sequence length="174" mass="19669">MARPRRAQQIWLRKLGGAKPAVSGDAGGIISAGRSKRTASQPAQTGERLKQLKEEENRKMFNKALAVEGQTSASTSISDDESDGESNDKGEGKRSKGSVQCCNTVDLSSYAILFDRHLLQVQLYRWWQALPQLRVTRLPRWRCHERVYPVYLTLFAPFSPFGRVYLAVFLCFNF</sequence>
<comment type="caution">
    <text evidence="3">The sequence shown here is derived from an EMBL/GenBank/DDBJ whole genome shotgun (WGS) entry which is preliminary data.</text>
</comment>
<dbReference type="EMBL" id="JAQQAF010000009">
    <property type="protein sequence ID" value="KAJ8458777.1"/>
    <property type="molecule type" value="Genomic_DNA"/>
</dbReference>
<proteinExistence type="predicted"/>
<gene>
    <name evidence="3" type="ORF">OPV22_031703</name>
</gene>
<keyword evidence="2" id="KW-0472">Membrane</keyword>
<dbReference type="AlphaFoldDB" id="A0AAV8PLD2"/>
<evidence type="ECO:0000313" key="4">
    <source>
        <dbReference type="Proteomes" id="UP001222027"/>
    </source>
</evidence>
<name>A0AAV8PLD2_ENSVE</name>
<feature type="region of interest" description="Disordered" evidence="1">
    <location>
        <begin position="15"/>
        <end position="98"/>
    </location>
</feature>
<evidence type="ECO:0000313" key="3">
    <source>
        <dbReference type="EMBL" id="KAJ8458777.1"/>
    </source>
</evidence>
<evidence type="ECO:0000256" key="2">
    <source>
        <dbReference type="SAM" id="Phobius"/>
    </source>
</evidence>
<keyword evidence="4" id="KW-1185">Reference proteome</keyword>
<accession>A0AAV8PLD2</accession>
<keyword evidence="2" id="KW-0812">Transmembrane</keyword>
<organism evidence="3 4">
    <name type="scientific">Ensete ventricosum</name>
    <name type="common">Abyssinian banana</name>
    <name type="synonym">Musa ensete</name>
    <dbReference type="NCBI Taxonomy" id="4639"/>
    <lineage>
        <taxon>Eukaryota</taxon>
        <taxon>Viridiplantae</taxon>
        <taxon>Streptophyta</taxon>
        <taxon>Embryophyta</taxon>
        <taxon>Tracheophyta</taxon>
        <taxon>Spermatophyta</taxon>
        <taxon>Magnoliopsida</taxon>
        <taxon>Liliopsida</taxon>
        <taxon>Zingiberales</taxon>
        <taxon>Musaceae</taxon>
        <taxon>Ensete</taxon>
    </lineage>
</organism>
<reference evidence="3 4" key="1">
    <citation type="submission" date="2022-12" db="EMBL/GenBank/DDBJ databases">
        <title>Chromosome-scale assembly of the Ensete ventricosum genome.</title>
        <authorList>
            <person name="Dussert Y."/>
            <person name="Stocks J."/>
            <person name="Wendawek A."/>
            <person name="Woldeyes F."/>
            <person name="Nichols R.A."/>
            <person name="Borrell J.S."/>
        </authorList>
    </citation>
    <scope>NUCLEOTIDE SEQUENCE [LARGE SCALE GENOMIC DNA]</scope>
    <source>
        <strain evidence="4">cv. Maze</strain>
        <tissue evidence="3">Seeds</tissue>
    </source>
</reference>
<protein>
    <submittedName>
        <fullName evidence="3">Uncharacterized protein</fullName>
    </submittedName>
</protein>
<keyword evidence="2" id="KW-1133">Transmembrane helix</keyword>